<dbReference type="InterPro" id="IPR050231">
    <property type="entry name" value="Iron_ascorbate_oxido_reductase"/>
</dbReference>
<evidence type="ECO:0000256" key="9">
    <source>
        <dbReference type="RuleBase" id="RU003682"/>
    </source>
</evidence>
<dbReference type="GO" id="GO:0009685">
    <property type="term" value="P:gibberellin metabolic process"/>
    <property type="evidence" value="ECO:0007669"/>
    <property type="project" value="UniProtKB-ARBA"/>
</dbReference>
<dbReference type="GeneID" id="120263865"/>
<evidence type="ECO:0000256" key="3">
    <source>
        <dbReference type="ARBA" id="ARBA00022964"/>
    </source>
</evidence>
<proteinExistence type="inferred from homology"/>
<comment type="catalytic activity">
    <reaction evidence="6">
        <text>gibberellin A1 + 2-oxoglutarate + O2 = gibberellin A8 + succinate + CO2</text>
        <dbReference type="Rhea" id="RHEA:15005"/>
        <dbReference type="ChEBI" id="CHEBI:15379"/>
        <dbReference type="ChEBI" id="CHEBI:16526"/>
        <dbReference type="ChEBI" id="CHEBI:16810"/>
        <dbReference type="ChEBI" id="CHEBI:30031"/>
        <dbReference type="ChEBI" id="CHEBI:58524"/>
        <dbReference type="ChEBI" id="CHEBI:58594"/>
        <dbReference type="EC" id="1.14.11.13"/>
    </reaction>
</comment>
<dbReference type="InterPro" id="IPR005123">
    <property type="entry name" value="Oxoglu/Fe-dep_dioxygenase_dom"/>
</dbReference>
<keyword evidence="3" id="KW-0223">Dioxygenase</keyword>
<dbReference type="InterPro" id="IPR027443">
    <property type="entry name" value="IPNS-like_sf"/>
</dbReference>
<evidence type="ECO:0000256" key="4">
    <source>
        <dbReference type="ARBA" id="ARBA00023002"/>
    </source>
</evidence>
<organism evidence="11 12">
    <name type="scientific">Dioscorea cayennensis subsp. rotundata</name>
    <name type="common">White Guinea yam</name>
    <name type="synonym">Dioscorea rotundata</name>
    <dbReference type="NCBI Taxonomy" id="55577"/>
    <lineage>
        <taxon>Eukaryota</taxon>
        <taxon>Viridiplantae</taxon>
        <taxon>Streptophyta</taxon>
        <taxon>Embryophyta</taxon>
        <taxon>Tracheophyta</taxon>
        <taxon>Spermatophyta</taxon>
        <taxon>Magnoliopsida</taxon>
        <taxon>Liliopsida</taxon>
        <taxon>Dioscoreales</taxon>
        <taxon>Dioscoreaceae</taxon>
        <taxon>Dioscorea</taxon>
    </lineage>
</organism>
<keyword evidence="2 9" id="KW-0479">Metal-binding</keyword>
<comment type="cofactor">
    <cofactor evidence="1">
        <name>L-ascorbate</name>
        <dbReference type="ChEBI" id="CHEBI:38290"/>
    </cofactor>
</comment>
<sequence length="337" mass="37973">MVVASLELEGRGVDDQISKSSSIPVIDLLSSSWKLGRREQLVSKEIVKASEKYGIFKVVNHGVGMDVVERMEEKGMEFFSLPENEKHKAGPPNPVGYGVRSIGFNGDMGDLEYLLLHTNPSSLAHKARTICKSNPNSFSYVVNEYVEEVRDLACQILDMLALGLGLENYQELSRLLRDSENDSLLRLNYYPTSYNARVRVGFGEHSDPQLLTVLRSNNVSGLQIVTDSFNGETWVSIPPDPTAFYIIIGDVLQAITNGRLKSVRHRVITNPQSSRLSMMYFGAPPLHAVIRPLPEMVSPECPRKYRAFTWGEFKKAMYSLRLGYNRLDLYRLDHNAQ</sequence>
<dbReference type="SUPFAM" id="SSF51197">
    <property type="entry name" value="Clavaminate synthase-like"/>
    <property type="match status" value="1"/>
</dbReference>
<dbReference type="Proteomes" id="UP001515500">
    <property type="component" value="Chromosome 6"/>
</dbReference>
<keyword evidence="5 9" id="KW-0408">Iron</keyword>
<comment type="similarity">
    <text evidence="7">Belongs to the iron/ascorbate-dependent oxidoreductase family. GA2OX subfamily.</text>
</comment>
<evidence type="ECO:0000259" key="10">
    <source>
        <dbReference type="PROSITE" id="PS51471"/>
    </source>
</evidence>
<dbReference type="Pfam" id="PF03171">
    <property type="entry name" value="2OG-FeII_Oxy"/>
    <property type="match status" value="1"/>
</dbReference>
<dbReference type="PANTHER" id="PTHR47990">
    <property type="entry name" value="2-OXOGLUTARATE (2OG) AND FE(II)-DEPENDENT OXYGENASE SUPERFAMILY PROTEIN-RELATED"/>
    <property type="match status" value="1"/>
</dbReference>
<name>A0AB40BMF7_DIOCR</name>
<evidence type="ECO:0000313" key="12">
    <source>
        <dbReference type="RefSeq" id="XP_039127771.1"/>
    </source>
</evidence>
<evidence type="ECO:0000313" key="11">
    <source>
        <dbReference type="Proteomes" id="UP001515500"/>
    </source>
</evidence>
<evidence type="ECO:0000256" key="6">
    <source>
        <dbReference type="ARBA" id="ARBA00052204"/>
    </source>
</evidence>
<evidence type="ECO:0000256" key="1">
    <source>
        <dbReference type="ARBA" id="ARBA00001961"/>
    </source>
</evidence>
<keyword evidence="11" id="KW-1185">Reference proteome</keyword>
<reference evidence="12" key="1">
    <citation type="submission" date="2025-08" db="UniProtKB">
        <authorList>
            <consortium name="RefSeq"/>
        </authorList>
    </citation>
    <scope>IDENTIFICATION</scope>
</reference>
<dbReference type="PROSITE" id="PS51471">
    <property type="entry name" value="FE2OG_OXY"/>
    <property type="match status" value="1"/>
</dbReference>
<dbReference type="EC" id="1.14.11.13" evidence="8"/>
<dbReference type="Pfam" id="PF14226">
    <property type="entry name" value="DIOX_N"/>
    <property type="match status" value="1"/>
</dbReference>
<protein>
    <recommendedName>
        <fullName evidence="8">gibberellin 2beta-dioxygenase</fullName>
        <ecNumber evidence="8">1.14.11.13</ecNumber>
    </recommendedName>
</protein>
<accession>A0AB40BMF7</accession>
<keyword evidence="4 9" id="KW-0560">Oxidoreductase</keyword>
<dbReference type="GO" id="GO:0046872">
    <property type="term" value="F:metal ion binding"/>
    <property type="evidence" value="ECO:0007669"/>
    <property type="project" value="UniProtKB-KW"/>
</dbReference>
<dbReference type="GO" id="GO:0045543">
    <property type="term" value="F:gibberellin 2-beta-dioxygenase activity"/>
    <property type="evidence" value="ECO:0007669"/>
    <property type="project" value="UniProtKB-EC"/>
</dbReference>
<dbReference type="AlphaFoldDB" id="A0AB40BMF7"/>
<feature type="domain" description="Fe2OG dioxygenase" evidence="10">
    <location>
        <begin position="180"/>
        <end position="284"/>
    </location>
</feature>
<dbReference type="Gene3D" id="2.60.120.330">
    <property type="entry name" value="B-lactam Antibiotic, Isopenicillin N Synthase, Chain"/>
    <property type="match status" value="1"/>
</dbReference>
<evidence type="ECO:0000256" key="8">
    <source>
        <dbReference type="ARBA" id="ARBA00066708"/>
    </source>
</evidence>
<dbReference type="InterPro" id="IPR044861">
    <property type="entry name" value="IPNS-like_FE2OG_OXY"/>
</dbReference>
<gene>
    <name evidence="12" type="primary">LOC120263865</name>
</gene>
<evidence type="ECO:0000256" key="2">
    <source>
        <dbReference type="ARBA" id="ARBA00022723"/>
    </source>
</evidence>
<dbReference type="FunFam" id="2.60.120.330:FF:000025">
    <property type="entry name" value="Gibberellin 2-beta-dioxygenase 2"/>
    <property type="match status" value="1"/>
</dbReference>
<dbReference type="InterPro" id="IPR026992">
    <property type="entry name" value="DIOX_N"/>
</dbReference>
<evidence type="ECO:0000256" key="7">
    <source>
        <dbReference type="ARBA" id="ARBA00061282"/>
    </source>
</evidence>
<evidence type="ECO:0000256" key="5">
    <source>
        <dbReference type="ARBA" id="ARBA00023004"/>
    </source>
</evidence>
<dbReference type="RefSeq" id="XP_039127771.1">
    <property type="nucleotide sequence ID" value="XM_039271837.1"/>
</dbReference>